<reference evidence="1 2" key="1">
    <citation type="submission" date="2017-11" db="EMBL/GenBank/DDBJ databases">
        <title>Complete genome of Rhizobium leguminosarum Norway, an ineffective micro-symbiont.</title>
        <authorList>
            <person name="Hoffrichter A."/>
            <person name="Liang J."/>
            <person name="Brachmann A."/>
            <person name="Marin M."/>
        </authorList>
    </citation>
    <scope>NUCLEOTIDE SEQUENCE [LARGE SCALE GENOMIC DNA]</scope>
    <source>
        <strain evidence="1 2">Norway</strain>
    </source>
</reference>
<dbReference type="EMBL" id="CP025012">
    <property type="protein sequence ID" value="AUW41772.1"/>
    <property type="molecule type" value="Genomic_DNA"/>
</dbReference>
<evidence type="ECO:0000313" key="1">
    <source>
        <dbReference type="EMBL" id="AUW41772.1"/>
    </source>
</evidence>
<evidence type="ECO:0000313" key="2">
    <source>
        <dbReference type="Proteomes" id="UP000238523"/>
    </source>
</evidence>
<proteinExistence type="predicted"/>
<dbReference type="Proteomes" id="UP000238523">
    <property type="component" value="Chromosome"/>
</dbReference>
<organism evidence="1 2">
    <name type="scientific">Rhizobium leguminosarum</name>
    <dbReference type="NCBI Taxonomy" id="384"/>
    <lineage>
        <taxon>Bacteria</taxon>
        <taxon>Pseudomonadati</taxon>
        <taxon>Pseudomonadota</taxon>
        <taxon>Alphaproteobacteria</taxon>
        <taxon>Hyphomicrobiales</taxon>
        <taxon>Rhizobiaceae</taxon>
        <taxon>Rhizobium/Agrobacterium group</taxon>
        <taxon>Rhizobium</taxon>
    </lineage>
</organism>
<gene>
    <name evidence="1" type="ORF">CUJ84_Chr001375</name>
</gene>
<evidence type="ECO:0008006" key="3">
    <source>
        <dbReference type="Google" id="ProtNLM"/>
    </source>
</evidence>
<protein>
    <recommendedName>
        <fullName evidence="3">Glycosyltransferase family 1 protein</fullName>
    </recommendedName>
</protein>
<dbReference type="AlphaFoldDB" id="A0A2K9Z0J0"/>
<dbReference type="RefSeq" id="WP_105005631.1">
    <property type="nucleotide sequence ID" value="NZ_CP025012.1"/>
</dbReference>
<name>A0A2K9Z0J0_RHILE</name>
<sequence length="655" mass="72218">MTINQPVSTLPAGLPDLALLTEKAAGTGSVIIYQPYLDPSQRSQLDAAAVPLDISFNTQAETREYELFRILHAHHEAIGLGDDVFWGLLSSKFEMKSVTSFPSFVTEAEKARAEGADAYLYNPLIGHAAIYSNVWEHSLLGGHPGMEPIFLHIQELGYPIAPPQDKTAFMFCNYFCGNRKFWSGYFAFCERILESLENQARAGTAAGAAYAGSAHYSRDANAKMRPFVIERLLGLYVQQAAAAGLKIAAFVPTPADFEWKFGVRLGRMLHGLFAAKEAFLRSPEQALLTSWQEGRQPLIKQPHLIWGADDPPAWMPRGQFTGGRDLMRAYAPQASGASPAPQQAVRTEIPAAQKIEQPLRDTLQPFAGGWQAHKDRHCIWIVTPANYNHSHAFDEVALGLQGAFHELGGSAPIVRDMNEFAGRAPIIYGGNLLPAEIVSHLPKDSVIINLEQVSEESTWINSRYTSILRAMPVLDYSPRNRENLAAKGIDHAGVLEIGYSRCLSQIQHAAVKDIDVLFYGSMNERRHHILKTLKDGGLKVAHLFNIYGAERDAAIARAKIVINIHHYASGVFEIVRISYLLANRVCVLSEGDIRDPDLQPFIGGLAIEPYDDMIERCYKLIADADERDAIAAKGLAAMQSRSQADMLMSVMRAGA</sequence>
<accession>A0A2K9Z0J0</accession>